<proteinExistence type="predicted"/>
<dbReference type="PANTHER" id="PTHR13812">
    <property type="entry name" value="KETIMINE REDUCTASE MU-CRYSTALLIN"/>
    <property type="match status" value="1"/>
</dbReference>
<dbReference type="STRING" id="595670.SAMN05421643_105118"/>
<keyword evidence="2" id="KW-1185">Reference proteome</keyword>
<organism evidence="1 2">
    <name type="scientific">Acinetobacter kyonggiensis</name>
    <dbReference type="NCBI Taxonomy" id="595670"/>
    <lineage>
        <taxon>Bacteria</taxon>
        <taxon>Pseudomonadati</taxon>
        <taxon>Pseudomonadota</taxon>
        <taxon>Gammaproteobacteria</taxon>
        <taxon>Moraxellales</taxon>
        <taxon>Moraxellaceae</taxon>
        <taxon>Acinetobacter</taxon>
    </lineage>
</organism>
<dbReference type="RefSeq" id="WP_092688647.1">
    <property type="nucleotide sequence ID" value="NZ_FNPK01000005.1"/>
</dbReference>
<dbReference type="Gene3D" id="3.30.1780.10">
    <property type="entry name" value="ornithine cyclodeaminase, domain 1"/>
    <property type="match status" value="1"/>
</dbReference>
<name>A0A1H3HYZ9_9GAMM</name>
<dbReference type="Gene3D" id="3.40.50.720">
    <property type="entry name" value="NAD(P)-binding Rossmann-like Domain"/>
    <property type="match status" value="1"/>
</dbReference>
<dbReference type="PIRSF" id="PIRSF001439">
    <property type="entry name" value="CryM"/>
    <property type="match status" value="1"/>
</dbReference>
<dbReference type="InterPro" id="IPR023401">
    <property type="entry name" value="ODC_N"/>
</dbReference>
<dbReference type="InterPro" id="IPR036291">
    <property type="entry name" value="NAD(P)-bd_dom_sf"/>
</dbReference>
<dbReference type="Pfam" id="PF02423">
    <property type="entry name" value="OCD_Mu_crystall"/>
    <property type="match status" value="1"/>
</dbReference>
<dbReference type="EMBL" id="FNPK01000005">
    <property type="protein sequence ID" value="SDY20683.1"/>
    <property type="molecule type" value="Genomic_DNA"/>
</dbReference>
<evidence type="ECO:0000313" key="1">
    <source>
        <dbReference type="EMBL" id="SDY20683.1"/>
    </source>
</evidence>
<accession>A0A1H3HYZ9</accession>
<protein>
    <submittedName>
        <fullName evidence="1">Alanine dehydrogenase</fullName>
    </submittedName>
</protein>
<gene>
    <name evidence="1" type="ORF">SAMN05421643_105118</name>
</gene>
<reference evidence="2" key="1">
    <citation type="submission" date="2016-10" db="EMBL/GenBank/DDBJ databases">
        <authorList>
            <person name="Varghese N."/>
            <person name="Submissions S."/>
        </authorList>
    </citation>
    <scope>NUCLEOTIDE SEQUENCE [LARGE SCALE GENOMIC DNA]</scope>
    <source>
        <strain evidence="2">ANC 5109</strain>
    </source>
</reference>
<sequence>MNHTHLPTLFINDDHVAELATWSSAIEALSHAYSQPISNAMVPPRTMARGDGFWLRSLCAVSPSKEYMGCKLIAASPKNKKASYLISLFDQDTMRLAALIDGNRITDIRTAASSAVAVNALAGTEKFDIAILGSSALARSHLHALNATGRIAKVRVFSPTEVNREKFAQEFHAQYGLDIQAVATAEEAVKGSNVVICASRSRDGGPVFDAAWLEPGMTVVSVSSTLPEQRELDVDTMKAASLIVADMPEEVIHETGDSLVAIEQGCDVAAKTVSLSDVMSGQVKVRNTPEDIVIYKSVGSALQDIVTAEMLLRNAKAADKYQEMNDSIVTIDR</sequence>
<dbReference type="Proteomes" id="UP000199035">
    <property type="component" value="Unassembled WGS sequence"/>
</dbReference>
<dbReference type="GO" id="GO:0005737">
    <property type="term" value="C:cytoplasm"/>
    <property type="evidence" value="ECO:0007669"/>
    <property type="project" value="TreeGrafter"/>
</dbReference>
<dbReference type="AlphaFoldDB" id="A0A1H3HYZ9"/>
<dbReference type="PANTHER" id="PTHR13812:SF19">
    <property type="entry name" value="KETIMINE REDUCTASE MU-CRYSTALLIN"/>
    <property type="match status" value="1"/>
</dbReference>
<evidence type="ECO:0000313" key="2">
    <source>
        <dbReference type="Proteomes" id="UP000199035"/>
    </source>
</evidence>
<dbReference type="SUPFAM" id="SSF51735">
    <property type="entry name" value="NAD(P)-binding Rossmann-fold domains"/>
    <property type="match status" value="1"/>
</dbReference>
<dbReference type="InterPro" id="IPR003462">
    <property type="entry name" value="ODC_Mu_crystall"/>
</dbReference>